<dbReference type="GO" id="GO:0016020">
    <property type="term" value="C:membrane"/>
    <property type="evidence" value="ECO:0007669"/>
    <property type="project" value="TreeGrafter"/>
</dbReference>
<dbReference type="SUPFAM" id="SSF103473">
    <property type="entry name" value="MFS general substrate transporter"/>
    <property type="match status" value="1"/>
</dbReference>
<dbReference type="GO" id="GO:0022857">
    <property type="term" value="F:transmembrane transporter activity"/>
    <property type="evidence" value="ECO:0007669"/>
    <property type="project" value="InterPro"/>
</dbReference>
<dbReference type="InterPro" id="IPR011701">
    <property type="entry name" value="MFS"/>
</dbReference>
<dbReference type="PANTHER" id="PTHR45757:SF7">
    <property type="entry name" value="MFS DOMAIN-CONTAINING PROTEIN"/>
    <property type="match status" value="1"/>
</dbReference>
<evidence type="ECO:0000313" key="4">
    <source>
        <dbReference type="WBParaSite" id="BXY_1720700.1"/>
    </source>
</evidence>
<feature type="transmembrane region" description="Helical" evidence="2">
    <location>
        <begin position="417"/>
        <end position="438"/>
    </location>
</feature>
<dbReference type="Pfam" id="PF07690">
    <property type="entry name" value="MFS_1"/>
    <property type="match status" value="1"/>
</dbReference>
<feature type="compositionally biased region" description="Low complexity" evidence="1">
    <location>
        <begin position="161"/>
        <end position="190"/>
    </location>
</feature>
<keyword evidence="2" id="KW-0812">Transmembrane</keyword>
<keyword evidence="2" id="KW-1133">Transmembrane helix</keyword>
<reference evidence="4" key="1">
    <citation type="submission" date="2016-11" db="UniProtKB">
        <authorList>
            <consortium name="WormBaseParasite"/>
        </authorList>
    </citation>
    <scope>IDENTIFICATION</scope>
</reference>
<feature type="region of interest" description="Disordered" evidence="1">
    <location>
        <begin position="159"/>
        <end position="214"/>
    </location>
</feature>
<name>A0A1I7SVX7_BURXY</name>
<feature type="transmembrane region" description="Helical" evidence="2">
    <location>
        <begin position="281"/>
        <end position="303"/>
    </location>
</feature>
<dbReference type="InterPro" id="IPR036259">
    <property type="entry name" value="MFS_trans_sf"/>
</dbReference>
<dbReference type="Proteomes" id="UP000095284">
    <property type="component" value="Unplaced"/>
</dbReference>
<feature type="transmembrane region" description="Helical" evidence="2">
    <location>
        <begin position="229"/>
        <end position="250"/>
    </location>
</feature>
<feature type="transmembrane region" description="Helical" evidence="2">
    <location>
        <begin position="257"/>
        <end position="275"/>
    </location>
</feature>
<evidence type="ECO:0000256" key="2">
    <source>
        <dbReference type="SAM" id="Phobius"/>
    </source>
</evidence>
<dbReference type="eggNOG" id="KOG2532">
    <property type="taxonomic scope" value="Eukaryota"/>
</dbReference>
<keyword evidence="2" id="KW-0472">Membrane</keyword>
<feature type="transmembrane region" description="Helical" evidence="2">
    <location>
        <begin position="348"/>
        <end position="369"/>
    </location>
</feature>
<accession>A0A1I7SVX7</accession>
<feature type="transmembrane region" description="Helical" evidence="2">
    <location>
        <begin position="576"/>
        <end position="598"/>
    </location>
</feature>
<feature type="transmembrane region" description="Helical" evidence="2">
    <location>
        <begin position="450"/>
        <end position="470"/>
    </location>
</feature>
<dbReference type="Gene3D" id="1.20.1250.20">
    <property type="entry name" value="MFS general substrate transporter like domains"/>
    <property type="match status" value="1"/>
</dbReference>
<dbReference type="AlphaFoldDB" id="A0A1I7SVX7"/>
<proteinExistence type="predicted"/>
<feature type="transmembrane region" description="Helical" evidence="2">
    <location>
        <begin position="515"/>
        <end position="533"/>
    </location>
</feature>
<organism evidence="3 4">
    <name type="scientific">Bursaphelenchus xylophilus</name>
    <name type="common">Pinewood nematode worm</name>
    <name type="synonym">Aphelenchoides xylophilus</name>
    <dbReference type="NCBI Taxonomy" id="6326"/>
    <lineage>
        <taxon>Eukaryota</taxon>
        <taxon>Metazoa</taxon>
        <taxon>Ecdysozoa</taxon>
        <taxon>Nematoda</taxon>
        <taxon>Chromadorea</taxon>
        <taxon>Rhabditida</taxon>
        <taxon>Tylenchina</taxon>
        <taxon>Tylenchomorpha</taxon>
        <taxon>Aphelenchoidea</taxon>
        <taxon>Aphelenchoididae</taxon>
        <taxon>Bursaphelenchus</taxon>
    </lineage>
</organism>
<evidence type="ECO:0000313" key="3">
    <source>
        <dbReference type="Proteomes" id="UP000095284"/>
    </source>
</evidence>
<feature type="transmembrane region" description="Helical" evidence="2">
    <location>
        <begin position="545"/>
        <end position="570"/>
    </location>
</feature>
<feature type="transmembrane region" description="Helical" evidence="2">
    <location>
        <begin position="57"/>
        <end position="80"/>
    </location>
</feature>
<sequence>MSRPKYILRPCVDSASRSESEGDDFCIPICRTLKKAQLVKIRDRPSPPRNMVRHFTLALLTISIIHLYGNLFLFNLLIVYPNDLSITPIRFHNSNFSVERPKRAIADPPTSQGRTTAHPIENKSRFLETTTTPIPETKKTRIPYKSKYRGPVILTNPAVKTTTSTSTTTTATTFSTTSTTVSPTKSSVSETVKRSSEPTKSTSDTLSKDSGDGSSKLFKRDWTRLGLEYVLFAAPGLGMLVFFWPVTLLCKFQGSRVIIGFSLLISAFLILLQPSVLNSNIWIIVIVRALQGVTCSSTLSVIGKNAANWATLKEQLFFVSISFGSILFAPGIYWLLSIRILAAQTTHLALLHYFLASSTLITALLWILFYRDDPQSHRWVNGIELNRIVTGKTQQQNRVLDTNVIPLLLKSYSTWSVLLAAFAYFSAIIFFATFLPIYLLKVLKFEKLCALTSITFLAPAFVHLFSVIFDKMLSGCSAKLKANFFNSFAFIVSAIFLFVLAAIPPNEHFAYNSKWILMVSLMPIGFTSLGFLYHAVVYGRYFTQYIISAFQIPLGLALAWVPGLVLFLTVNNETKFWRLSILIFSALFILGALIFGVLSRGQPARWAEHSWDPSNEYKMKDFNPIIGTEECGLLSIRKIDEPQDSNC</sequence>
<dbReference type="PANTHER" id="PTHR45757">
    <property type="entry name" value="PROTEIN CBG23364-RELATED"/>
    <property type="match status" value="1"/>
</dbReference>
<feature type="transmembrane region" description="Helical" evidence="2">
    <location>
        <begin position="315"/>
        <end position="336"/>
    </location>
</feature>
<dbReference type="WBParaSite" id="BXY_1720700.1">
    <property type="protein sequence ID" value="BXY_1720700.1"/>
    <property type="gene ID" value="BXY_1720700"/>
</dbReference>
<feature type="transmembrane region" description="Helical" evidence="2">
    <location>
        <begin position="482"/>
        <end position="503"/>
    </location>
</feature>
<evidence type="ECO:0000256" key="1">
    <source>
        <dbReference type="SAM" id="MobiDB-lite"/>
    </source>
</evidence>
<protein>
    <submittedName>
        <fullName evidence="4">MFS domain-containing protein</fullName>
    </submittedName>
</protein>